<dbReference type="PROSITE" id="PS51257">
    <property type="entry name" value="PROKAR_LIPOPROTEIN"/>
    <property type="match status" value="1"/>
</dbReference>
<organism evidence="2 3">
    <name type="scientific">Yanshouia hominis</name>
    <dbReference type="NCBI Taxonomy" id="2763673"/>
    <lineage>
        <taxon>Bacteria</taxon>
        <taxon>Bacillati</taxon>
        <taxon>Bacillota</taxon>
        <taxon>Clostridia</taxon>
        <taxon>Eubacteriales</taxon>
        <taxon>Oscillospiraceae</taxon>
        <taxon>Yanshouia</taxon>
    </lineage>
</organism>
<sequence>MKRIAALLLCLFLPLLASACRQESVPIRPTTVLQLAVQRGISSESTAGLDCFTNKVRELSGGEMIVETLPSDDVLDSLDRGCALILASNTEIARADSNFSSYTSPFYFYDYNHLTLTLNSERFRKIISDEALSLLGALPLAAFYDGNSVILSSGPLSFDTVDQFEGADLTISNDPILSDLLRGLGARVRIREEESQRLEGFCQGGDPAVECRISSLFALTELPDEQPFTVCRTFHRARVNWIMLSETARQTLTVREQAVLTEAAAYAISANDHLVLSKEAQALAAAEELGGDESTVIFGEFFEPIAQVLRSSDRYNSIWNWEQHLEVQQLSIKEES</sequence>
<evidence type="ECO:0000313" key="3">
    <source>
        <dbReference type="Proteomes" id="UP000658131"/>
    </source>
</evidence>
<feature type="signal peptide" evidence="1">
    <location>
        <begin position="1"/>
        <end position="19"/>
    </location>
</feature>
<dbReference type="EMBL" id="JACRTB010000003">
    <property type="protein sequence ID" value="MBC8575313.1"/>
    <property type="molecule type" value="Genomic_DNA"/>
</dbReference>
<protein>
    <submittedName>
        <fullName evidence="2">Uncharacterized protein</fullName>
    </submittedName>
</protein>
<dbReference type="InterPro" id="IPR038404">
    <property type="entry name" value="TRAP_DctP_sf"/>
</dbReference>
<keyword evidence="3" id="KW-1185">Reference proteome</keyword>
<comment type="caution">
    <text evidence="2">The sequence shown here is derived from an EMBL/GenBank/DDBJ whole genome shotgun (WGS) entry which is preliminary data.</text>
</comment>
<evidence type="ECO:0000256" key="1">
    <source>
        <dbReference type="SAM" id="SignalP"/>
    </source>
</evidence>
<feature type="chain" id="PRO_5046657422" evidence="1">
    <location>
        <begin position="20"/>
        <end position="336"/>
    </location>
</feature>
<accession>A0ABR7NFY2</accession>
<evidence type="ECO:0000313" key="2">
    <source>
        <dbReference type="EMBL" id="MBC8575313.1"/>
    </source>
</evidence>
<dbReference type="RefSeq" id="WP_262398959.1">
    <property type="nucleotide sequence ID" value="NZ_JACRTB010000003.1"/>
</dbReference>
<reference evidence="2 3" key="1">
    <citation type="submission" date="2020-08" db="EMBL/GenBank/DDBJ databases">
        <title>Genome public.</title>
        <authorList>
            <person name="Liu C."/>
            <person name="Sun Q."/>
        </authorList>
    </citation>
    <scope>NUCLEOTIDE SEQUENCE [LARGE SCALE GENOMIC DNA]</scope>
    <source>
        <strain evidence="2 3">BX1</strain>
    </source>
</reference>
<keyword evidence="1" id="KW-0732">Signal</keyword>
<proteinExistence type="predicted"/>
<name>A0ABR7NFY2_9FIRM</name>
<dbReference type="Proteomes" id="UP000658131">
    <property type="component" value="Unassembled WGS sequence"/>
</dbReference>
<gene>
    <name evidence="2" type="ORF">H8717_02655</name>
</gene>
<dbReference type="Gene3D" id="3.40.190.170">
    <property type="entry name" value="Bacterial extracellular solute-binding protein, family 7"/>
    <property type="match status" value="1"/>
</dbReference>